<dbReference type="SUPFAM" id="SSF53098">
    <property type="entry name" value="Ribonuclease H-like"/>
    <property type="match status" value="1"/>
</dbReference>
<keyword evidence="2" id="KW-1185">Reference proteome</keyword>
<dbReference type="InterPro" id="IPR012337">
    <property type="entry name" value="RNaseH-like_sf"/>
</dbReference>
<dbReference type="PANTHER" id="PTHR37067">
    <property type="entry name" value="PX DOMAIN-CONTAINING PROTEIN"/>
    <property type="match status" value="1"/>
</dbReference>
<reference evidence="1" key="1">
    <citation type="submission" date="2022-11" db="EMBL/GenBank/DDBJ databases">
        <authorList>
            <person name="Morgan W.R."/>
            <person name="Tartar A."/>
        </authorList>
    </citation>
    <scope>NUCLEOTIDE SEQUENCE</scope>
    <source>
        <strain evidence="1">ARSEF 373</strain>
    </source>
</reference>
<evidence type="ECO:0008006" key="3">
    <source>
        <dbReference type="Google" id="ProtNLM"/>
    </source>
</evidence>
<sequence length="147" mass="16696">MVQFIHAVAPERRCQLIGIACDGASNMDGKHRGVVTRLTRQCTSDVHRVWCGAHQLDLVVKKSINKLWDETFKSITTDLTSHLRRQTNLVRQCGRVRCPSFVETRWVSMGSTLAWLVLNRPNEFVFETAVRRVVDYGGDDCGCDCQD</sequence>
<evidence type="ECO:0000313" key="1">
    <source>
        <dbReference type="EMBL" id="DAZ92524.1"/>
    </source>
</evidence>
<dbReference type="PANTHER" id="PTHR37067:SF3">
    <property type="entry name" value="PX DOMAIN-CONTAINING PROTEIN"/>
    <property type="match status" value="1"/>
</dbReference>
<proteinExistence type="predicted"/>
<evidence type="ECO:0000313" key="2">
    <source>
        <dbReference type="Proteomes" id="UP001146120"/>
    </source>
</evidence>
<accession>A0AAV2YHI8</accession>
<organism evidence="1 2">
    <name type="scientific">Lagenidium giganteum</name>
    <dbReference type="NCBI Taxonomy" id="4803"/>
    <lineage>
        <taxon>Eukaryota</taxon>
        <taxon>Sar</taxon>
        <taxon>Stramenopiles</taxon>
        <taxon>Oomycota</taxon>
        <taxon>Peronosporomycetes</taxon>
        <taxon>Pythiales</taxon>
        <taxon>Pythiaceae</taxon>
    </lineage>
</organism>
<protein>
    <recommendedName>
        <fullName evidence="3">Transposase</fullName>
    </recommendedName>
</protein>
<comment type="caution">
    <text evidence="1">The sequence shown here is derived from an EMBL/GenBank/DDBJ whole genome shotgun (WGS) entry which is preliminary data.</text>
</comment>
<name>A0AAV2YHI8_9STRA</name>
<dbReference type="Proteomes" id="UP001146120">
    <property type="component" value="Unassembled WGS sequence"/>
</dbReference>
<dbReference type="AlphaFoldDB" id="A0AAV2YHI8"/>
<gene>
    <name evidence="1" type="ORF">N0F65_012754</name>
</gene>
<dbReference type="EMBL" id="DAKRPA010000435">
    <property type="protein sequence ID" value="DAZ92524.1"/>
    <property type="molecule type" value="Genomic_DNA"/>
</dbReference>
<reference evidence="1" key="2">
    <citation type="journal article" date="2023" name="Microbiol Resour">
        <title>Decontamination and Annotation of the Draft Genome Sequence of the Oomycete Lagenidium giganteum ARSEF 373.</title>
        <authorList>
            <person name="Morgan W.R."/>
            <person name="Tartar A."/>
        </authorList>
    </citation>
    <scope>NUCLEOTIDE SEQUENCE</scope>
    <source>
        <strain evidence="1">ARSEF 373</strain>
    </source>
</reference>